<keyword evidence="7" id="KW-0568">Pathogenesis-related protein</keyword>
<feature type="transmembrane region" description="Helical" evidence="8">
    <location>
        <begin position="12"/>
        <end position="33"/>
    </location>
</feature>
<comment type="caution">
    <text evidence="9">The sequence shown here is derived from an EMBL/GenBank/DDBJ whole genome shotgun (WGS) entry which is preliminary data.</text>
</comment>
<evidence type="ECO:0000313" key="9">
    <source>
        <dbReference type="EMBL" id="RRT59029.1"/>
    </source>
</evidence>
<dbReference type="Proteomes" id="UP000287651">
    <property type="component" value="Unassembled WGS sequence"/>
</dbReference>
<name>A0A426Z4X8_ENSVE</name>
<evidence type="ECO:0000256" key="2">
    <source>
        <dbReference type="ARBA" id="ARBA00006574"/>
    </source>
</evidence>
<evidence type="ECO:0000256" key="8">
    <source>
        <dbReference type="SAM" id="Phobius"/>
    </source>
</evidence>
<dbReference type="GO" id="GO:0006952">
    <property type="term" value="P:defense response"/>
    <property type="evidence" value="ECO:0007669"/>
    <property type="project" value="UniProtKB-KW"/>
</dbReference>
<evidence type="ECO:0000256" key="1">
    <source>
        <dbReference type="ARBA" id="ARBA00004141"/>
    </source>
</evidence>
<keyword evidence="3 8" id="KW-0812">Transmembrane</keyword>
<dbReference type="EMBL" id="AMZH03008402">
    <property type="protein sequence ID" value="RRT59029.1"/>
    <property type="molecule type" value="Genomic_DNA"/>
</dbReference>
<accession>A0A426Z4X8</accession>
<keyword evidence="5 8" id="KW-1133">Transmembrane helix</keyword>
<proteinExistence type="inferred from homology"/>
<keyword evidence="4" id="KW-0611">Plant defense</keyword>
<dbReference type="GO" id="GO:0016020">
    <property type="term" value="C:membrane"/>
    <property type="evidence" value="ECO:0007669"/>
    <property type="project" value="UniProtKB-SubCell"/>
</dbReference>
<dbReference type="PANTHER" id="PTHR31942">
    <property type="entry name" value="MLO-LIKE PROTEIN 1"/>
    <property type="match status" value="1"/>
</dbReference>
<protein>
    <submittedName>
        <fullName evidence="9">Uncharacterized protein</fullName>
    </submittedName>
</protein>
<evidence type="ECO:0000256" key="3">
    <source>
        <dbReference type="ARBA" id="ARBA00022692"/>
    </source>
</evidence>
<organism evidence="9 10">
    <name type="scientific">Ensete ventricosum</name>
    <name type="common">Abyssinian banana</name>
    <name type="synonym">Musa ensete</name>
    <dbReference type="NCBI Taxonomy" id="4639"/>
    <lineage>
        <taxon>Eukaryota</taxon>
        <taxon>Viridiplantae</taxon>
        <taxon>Streptophyta</taxon>
        <taxon>Embryophyta</taxon>
        <taxon>Tracheophyta</taxon>
        <taxon>Spermatophyta</taxon>
        <taxon>Magnoliopsida</taxon>
        <taxon>Liliopsida</taxon>
        <taxon>Zingiberales</taxon>
        <taxon>Musaceae</taxon>
        <taxon>Ensete</taxon>
    </lineage>
</organism>
<evidence type="ECO:0000256" key="7">
    <source>
        <dbReference type="ARBA" id="ARBA00023265"/>
    </source>
</evidence>
<comment type="subcellular location">
    <subcellularLocation>
        <location evidence="1">Membrane</location>
        <topology evidence="1">Multi-pass membrane protein</topology>
    </subcellularLocation>
</comment>
<dbReference type="PANTHER" id="PTHR31942:SF54">
    <property type="entry name" value="MLO-LIKE PROTEIN 13"/>
    <property type="match status" value="1"/>
</dbReference>
<dbReference type="AlphaFoldDB" id="A0A426Z4X8"/>
<evidence type="ECO:0000313" key="10">
    <source>
        <dbReference type="Proteomes" id="UP000287651"/>
    </source>
</evidence>
<dbReference type="InterPro" id="IPR004326">
    <property type="entry name" value="Mlo"/>
</dbReference>
<comment type="similarity">
    <text evidence="2">Belongs to the MLO family.</text>
</comment>
<evidence type="ECO:0000256" key="4">
    <source>
        <dbReference type="ARBA" id="ARBA00022821"/>
    </source>
</evidence>
<sequence length="106" mass="12212">MLYGCDRIWQYLHAELMLLGFISLLLTVFQRTISRICVSRRFFGHMLPCKETSFSPNQEVHHAKGLKLQLTWNNQKLLSEDEGSDTCMSQMVLVAFCSLIPLAECE</sequence>
<gene>
    <name evidence="9" type="ORF">B296_00019472</name>
</gene>
<evidence type="ECO:0000256" key="6">
    <source>
        <dbReference type="ARBA" id="ARBA00023136"/>
    </source>
</evidence>
<reference evidence="9 10" key="1">
    <citation type="journal article" date="2014" name="Agronomy (Basel)">
        <title>A Draft Genome Sequence for Ensete ventricosum, the Drought-Tolerant Tree Against Hunger.</title>
        <authorList>
            <person name="Harrison J."/>
            <person name="Moore K.A."/>
            <person name="Paszkiewicz K."/>
            <person name="Jones T."/>
            <person name="Grant M."/>
            <person name="Ambacheew D."/>
            <person name="Muzemil S."/>
            <person name="Studholme D.J."/>
        </authorList>
    </citation>
    <scope>NUCLEOTIDE SEQUENCE [LARGE SCALE GENOMIC DNA]</scope>
</reference>
<dbReference type="Pfam" id="PF03094">
    <property type="entry name" value="Mlo"/>
    <property type="match status" value="1"/>
</dbReference>
<keyword evidence="6 8" id="KW-0472">Membrane</keyword>
<evidence type="ECO:0000256" key="5">
    <source>
        <dbReference type="ARBA" id="ARBA00022989"/>
    </source>
</evidence>